<dbReference type="HOGENOM" id="CLU_2304833_0_0_4"/>
<dbReference type="KEGG" id="vpd:VAPA_2c11640"/>
<protein>
    <submittedName>
        <fullName evidence="1">Uncharacterized protein</fullName>
    </submittedName>
</protein>
<proteinExistence type="predicted"/>
<name>T1XM94_VARPD</name>
<dbReference type="AlphaFoldDB" id="T1XM94"/>
<evidence type="ECO:0000313" key="1">
    <source>
        <dbReference type="EMBL" id="AGU53718.1"/>
    </source>
</evidence>
<evidence type="ECO:0000313" key="2">
    <source>
        <dbReference type="Proteomes" id="UP000016223"/>
    </source>
</evidence>
<reference evidence="1 2" key="1">
    <citation type="submission" date="2012-10" db="EMBL/GenBank/DDBJ databases">
        <title>Genome sequence of Variovorax paradoxus B4.</title>
        <authorList>
            <person name="Schuldes J."/>
            <person name="Brandt U."/>
            <person name="Hiessl S."/>
            <person name="Wuebbeler J.H."/>
            <person name="Thuermer A."/>
            <person name="Steinbuechel A."/>
            <person name="Daniel R."/>
        </authorList>
    </citation>
    <scope>NUCLEOTIDE SEQUENCE [LARGE SCALE GENOMIC DNA]</scope>
    <source>
        <strain evidence="1 2">B4</strain>
    </source>
</reference>
<dbReference type="EMBL" id="CP003912">
    <property type="protein sequence ID" value="AGU53718.1"/>
    <property type="molecule type" value="Genomic_DNA"/>
</dbReference>
<sequence>MALWTPDALVELRLFPSDAGGRAGPTSTDWWGCPLSIDGDLFDGRFDLSEMEPLRPGESRVVPVKFLSPDLVRARIAEGQELRVWEGRFIGEATVLTLYW</sequence>
<gene>
    <name evidence="1" type="ORF">VAPA_2c11640</name>
</gene>
<accession>T1XM94</accession>
<dbReference type="Proteomes" id="UP000016223">
    <property type="component" value="Chromosome 2"/>
</dbReference>
<organism evidence="1 2">
    <name type="scientific">Variovorax paradoxus B4</name>
    <dbReference type="NCBI Taxonomy" id="1246301"/>
    <lineage>
        <taxon>Bacteria</taxon>
        <taxon>Pseudomonadati</taxon>
        <taxon>Pseudomonadota</taxon>
        <taxon>Betaproteobacteria</taxon>
        <taxon>Burkholderiales</taxon>
        <taxon>Comamonadaceae</taxon>
        <taxon>Variovorax</taxon>
    </lineage>
</organism>